<dbReference type="Proteomes" id="UP001589589">
    <property type="component" value="Unassembled WGS sequence"/>
</dbReference>
<organism evidence="2 3">
    <name type="scientific">Flavobacterium branchiarum</name>
    <dbReference type="NCBI Taxonomy" id="1114870"/>
    <lineage>
        <taxon>Bacteria</taxon>
        <taxon>Pseudomonadati</taxon>
        <taxon>Bacteroidota</taxon>
        <taxon>Flavobacteriia</taxon>
        <taxon>Flavobacteriales</taxon>
        <taxon>Flavobacteriaceae</taxon>
        <taxon>Flavobacterium</taxon>
    </lineage>
</organism>
<evidence type="ECO:0000313" key="2">
    <source>
        <dbReference type="EMBL" id="MFB9065291.1"/>
    </source>
</evidence>
<proteinExistence type="predicted"/>
<name>A0ABV5FP27_9FLAO</name>
<reference evidence="2 3" key="1">
    <citation type="submission" date="2024-09" db="EMBL/GenBank/DDBJ databases">
        <authorList>
            <person name="Sun Q."/>
            <person name="Mori K."/>
        </authorList>
    </citation>
    <scope>NUCLEOTIDE SEQUENCE [LARGE SCALE GENOMIC DNA]</scope>
    <source>
        <strain evidence="2 3">CECT 7908</strain>
    </source>
</reference>
<feature type="transmembrane region" description="Helical" evidence="1">
    <location>
        <begin position="72"/>
        <end position="92"/>
    </location>
</feature>
<dbReference type="RefSeq" id="WP_290260371.1">
    <property type="nucleotide sequence ID" value="NZ_JAUFQQ010000003.1"/>
</dbReference>
<keyword evidence="1" id="KW-0472">Membrane</keyword>
<evidence type="ECO:0008006" key="4">
    <source>
        <dbReference type="Google" id="ProtNLM"/>
    </source>
</evidence>
<feature type="transmembrane region" description="Helical" evidence="1">
    <location>
        <begin position="125"/>
        <end position="146"/>
    </location>
</feature>
<evidence type="ECO:0000313" key="3">
    <source>
        <dbReference type="Proteomes" id="UP001589589"/>
    </source>
</evidence>
<sequence>MNNSILETRSCCCAIKEHSHTVEKPISKTKKTFRAIPSMFLSILIAFFPKCPVCWAVYMSMFGSLGLAQLPYMGWLLPVLMVFMVVHLFMIYKKSTAKNYLPFLLSLTGTLIILIGRFSFADEKWLLITGMIFIITGSLLVQFPTIRIHLFPTKHNNIKNV</sequence>
<accession>A0ABV5FP27</accession>
<keyword evidence="1" id="KW-0812">Transmembrane</keyword>
<feature type="transmembrane region" description="Helical" evidence="1">
    <location>
        <begin position="38"/>
        <end position="60"/>
    </location>
</feature>
<keyword evidence="1" id="KW-1133">Transmembrane helix</keyword>
<protein>
    <recommendedName>
        <fullName evidence="4">MerC mercury resistance protein</fullName>
    </recommendedName>
</protein>
<evidence type="ECO:0000256" key="1">
    <source>
        <dbReference type="SAM" id="Phobius"/>
    </source>
</evidence>
<dbReference type="EMBL" id="JBHMEX010000043">
    <property type="protein sequence ID" value="MFB9065291.1"/>
    <property type="molecule type" value="Genomic_DNA"/>
</dbReference>
<keyword evidence="3" id="KW-1185">Reference proteome</keyword>
<comment type="caution">
    <text evidence="2">The sequence shown here is derived from an EMBL/GenBank/DDBJ whole genome shotgun (WGS) entry which is preliminary data.</text>
</comment>
<feature type="transmembrane region" description="Helical" evidence="1">
    <location>
        <begin position="99"/>
        <end position="119"/>
    </location>
</feature>
<gene>
    <name evidence="2" type="ORF">ACFFUQ_14790</name>
</gene>